<dbReference type="OrthoDB" id="3553147at2759"/>
<evidence type="ECO:0000313" key="2">
    <source>
        <dbReference type="EMBL" id="KAF2022821.1"/>
    </source>
</evidence>
<organism evidence="2 3">
    <name type="scientific">Setomelanomma holmii</name>
    <dbReference type="NCBI Taxonomy" id="210430"/>
    <lineage>
        <taxon>Eukaryota</taxon>
        <taxon>Fungi</taxon>
        <taxon>Dikarya</taxon>
        <taxon>Ascomycota</taxon>
        <taxon>Pezizomycotina</taxon>
        <taxon>Dothideomycetes</taxon>
        <taxon>Pleosporomycetidae</taxon>
        <taxon>Pleosporales</taxon>
        <taxon>Pleosporineae</taxon>
        <taxon>Phaeosphaeriaceae</taxon>
        <taxon>Setomelanomma</taxon>
    </lineage>
</organism>
<keyword evidence="3" id="KW-1185">Reference proteome</keyword>
<name>A0A9P4GX62_9PLEO</name>
<dbReference type="EMBL" id="ML978431">
    <property type="protein sequence ID" value="KAF2022821.1"/>
    <property type="molecule type" value="Genomic_DNA"/>
</dbReference>
<dbReference type="AlphaFoldDB" id="A0A9P4GX62"/>
<feature type="non-terminal residue" evidence="2">
    <location>
        <position position="1"/>
    </location>
</feature>
<evidence type="ECO:0000259" key="1">
    <source>
        <dbReference type="Pfam" id="PF06985"/>
    </source>
</evidence>
<feature type="domain" description="Heterokaryon incompatibility" evidence="1">
    <location>
        <begin position="1"/>
        <end position="104"/>
    </location>
</feature>
<proteinExistence type="predicted"/>
<dbReference type="PANTHER" id="PTHR24148:SF64">
    <property type="entry name" value="HETEROKARYON INCOMPATIBILITY DOMAIN-CONTAINING PROTEIN"/>
    <property type="match status" value="1"/>
</dbReference>
<dbReference type="PANTHER" id="PTHR24148">
    <property type="entry name" value="ANKYRIN REPEAT DOMAIN-CONTAINING PROTEIN 39 HOMOLOG-RELATED"/>
    <property type="match status" value="1"/>
</dbReference>
<reference evidence="2" key="1">
    <citation type="journal article" date="2020" name="Stud. Mycol.">
        <title>101 Dothideomycetes genomes: a test case for predicting lifestyles and emergence of pathogens.</title>
        <authorList>
            <person name="Haridas S."/>
            <person name="Albert R."/>
            <person name="Binder M."/>
            <person name="Bloem J."/>
            <person name="Labutti K."/>
            <person name="Salamov A."/>
            <person name="Andreopoulos B."/>
            <person name="Baker S."/>
            <person name="Barry K."/>
            <person name="Bills G."/>
            <person name="Bluhm B."/>
            <person name="Cannon C."/>
            <person name="Castanera R."/>
            <person name="Culley D."/>
            <person name="Daum C."/>
            <person name="Ezra D."/>
            <person name="Gonzalez J."/>
            <person name="Henrissat B."/>
            <person name="Kuo A."/>
            <person name="Liang C."/>
            <person name="Lipzen A."/>
            <person name="Lutzoni F."/>
            <person name="Magnuson J."/>
            <person name="Mondo S."/>
            <person name="Nolan M."/>
            <person name="Ohm R."/>
            <person name="Pangilinan J."/>
            <person name="Park H.-J."/>
            <person name="Ramirez L."/>
            <person name="Alfaro M."/>
            <person name="Sun H."/>
            <person name="Tritt A."/>
            <person name="Yoshinaga Y."/>
            <person name="Zwiers L.-H."/>
            <person name="Turgeon B."/>
            <person name="Goodwin S."/>
            <person name="Spatafora J."/>
            <person name="Crous P."/>
            <person name="Grigoriev I."/>
        </authorList>
    </citation>
    <scope>NUCLEOTIDE SEQUENCE</scope>
    <source>
        <strain evidence="2">CBS 110217</strain>
    </source>
</reference>
<feature type="non-terminal residue" evidence="2">
    <location>
        <position position="107"/>
    </location>
</feature>
<protein>
    <recommendedName>
        <fullName evidence="1">Heterokaryon incompatibility domain-containing protein</fullName>
    </recommendedName>
</protein>
<gene>
    <name evidence="2" type="ORF">EK21DRAFT_41978</name>
</gene>
<comment type="caution">
    <text evidence="2">The sequence shown here is derived from an EMBL/GenBank/DDBJ whole genome shotgun (WGS) entry which is preliminary data.</text>
</comment>
<dbReference type="Proteomes" id="UP000799777">
    <property type="component" value="Unassembled WGS sequence"/>
</dbReference>
<dbReference type="InterPro" id="IPR052895">
    <property type="entry name" value="HetReg/Transcr_Mod"/>
</dbReference>
<sequence length="107" mass="12901">RILWIDSVCINQQDKSEERIQIGMMDQIYSRANKVHVWLGEAAPSDRIKRVFEFFREIARSGRDENKIFSWKINETKSWDKASLNSVDRFLSKPWFVRRWILQEVIL</sequence>
<accession>A0A9P4GX62</accession>
<evidence type="ECO:0000313" key="3">
    <source>
        <dbReference type="Proteomes" id="UP000799777"/>
    </source>
</evidence>
<dbReference type="InterPro" id="IPR010730">
    <property type="entry name" value="HET"/>
</dbReference>
<dbReference type="Pfam" id="PF06985">
    <property type="entry name" value="HET"/>
    <property type="match status" value="1"/>
</dbReference>